<comment type="caution">
    <text evidence="1">The sequence shown here is derived from an EMBL/GenBank/DDBJ whole genome shotgun (WGS) entry which is preliminary data.</text>
</comment>
<dbReference type="Proteomes" id="UP000664795">
    <property type="component" value="Unassembled WGS sequence"/>
</dbReference>
<reference evidence="1 2" key="1">
    <citation type="submission" date="2021-03" db="EMBL/GenBank/DDBJ databases">
        <title>Fibrella sp. HMF5036 genome sequencing and assembly.</title>
        <authorList>
            <person name="Kang H."/>
            <person name="Kim H."/>
            <person name="Bae S."/>
            <person name="Joh K."/>
        </authorList>
    </citation>
    <scope>NUCLEOTIDE SEQUENCE [LARGE SCALE GENOMIC DNA]</scope>
    <source>
        <strain evidence="1 2">HMF5036</strain>
    </source>
</reference>
<evidence type="ECO:0008006" key="3">
    <source>
        <dbReference type="Google" id="ProtNLM"/>
    </source>
</evidence>
<evidence type="ECO:0000313" key="1">
    <source>
        <dbReference type="EMBL" id="MBO0934027.1"/>
    </source>
</evidence>
<dbReference type="AlphaFoldDB" id="A0A939JYI0"/>
<organism evidence="1 2">
    <name type="scientific">Fibrella aquatilis</name>
    <dbReference type="NCBI Taxonomy" id="2817059"/>
    <lineage>
        <taxon>Bacteria</taxon>
        <taxon>Pseudomonadati</taxon>
        <taxon>Bacteroidota</taxon>
        <taxon>Cytophagia</taxon>
        <taxon>Cytophagales</taxon>
        <taxon>Spirosomataceae</taxon>
        <taxon>Fibrella</taxon>
    </lineage>
</organism>
<sequence>MPALRALTDGHCAYCDLYPLRKPEESIDHFLPKSNPQFYANVCQWENLYLSCPTCQSKGEQYDADLLRPDDVAFTFSRYFIYNYQSHEIEVNPLATLDNQRRADVTRRLFNLNDKGHCAARRIALERWEKRDPDYIIDDYNYRYLLSD</sequence>
<protein>
    <recommendedName>
        <fullName evidence="3">HNH endonuclease</fullName>
    </recommendedName>
</protein>
<proteinExistence type="predicted"/>
<name>A0A939JYI0_9BACT</name>
<evidence type="ECO:0000313" key="2">
    <source>
        <dbReference type="Proteomes" id="UP000664795"/>
    </source>
</evidence>
<accession>A0A939JYI0</accession>
<dbReference type="Gene3D" id="1.10.30.50">
    <property type="match status" value="1"/>
</dbReference>
<dbReference type="EMBL" id="JAFMYU010000025">
    <property type="protein sequence ID" value="MBO0934027.1"/>
    <property type="molecule type" value="Genomic_DNA"/>
</dbReference>
<dbReference type="RefSeq" id="WP_207337993.1">
    <property type="nucleotide sequence ID" value="NZ_JAFMYU010000025.1"/>
</dbReference>
<keyword evidence="2" id="KW-1185">Reference proteome</keyword>
<gene>
    <name evidence="1" type="ORF">J2I48_23670</name>
</gene>